<comment type="caution">
    <text evidence="5">The sequence shown here is derived from an EMBL/GenBank/DDBJ whole genome shotgun (WGS) entry which is preliminary data.</text>
</comment>
<dbReference type="InterPro" id="IPR000873">
    <property type="entry name" value="AMP-dep_synth/lig_dom"/>
</dbReference>
<dbReference type="AlphaFoldDB" id="A0AAD9N544"/>
<keyword evidence="2" id="KW-0436">Ligase</keyword>
<dbReference type="SUPFAM" id="SSF56801">
    <property type="entry name" value="Acetyl-CoA synthetase-like"/>
    <property type="match status" value="1"/>
</dbReference>
<dbReference type="FunFam" id="3.30.300.30:FF:000007">
    <property type="entry name" value="4-coumarate--CoA ligase 2"/>
    <property type="match status" value="1"/>
</dbReference>
<dbReference type="InterPro" id="IPR020845">
    <property type="entry name" value="AMP-binding_CS"/>
</dbReference>
<dbReference type="Gene3D" id="3.30.300.30">
    <property type="match status" value="1"/>
</dbReference>
<evidence type="ECO:0008006" key="7">
    <source>
        <dbReference type="Google" id="ProtNLM"/>
    </source>
</evidence>
<evidence type="ECO:0000313" key="5">
    <source>
        <dbReference type="EMBL" id="KAK2157120.1"/>
    </source>
</evidence>
<evidence type="ECO:0000256" key="2">
    <source>
        <dbReference type="ARBA" id="ARBA00022598"/>
    </source>
</evidence>
<name>A0AAD9N544_RIDPI</name>
<reference evidence="5" key="1">
    <citation type="journal article" date="2023" name="Mol. Biol. Evol.">
        <title>Third-Generation Sequencing Reveals the Adaptive Role of the Epigenome in Three Deep-Sea Polychaetes.</title>
        <authorList>
            <person name="Perez M."/>
            <person name="Aroh O."/>
            <person name="Sun Y."/>
            <person name="Lan Y."/>
            <person name="Juniper S.K."/>
            <person name="Young C.R."/>
            <person name="Angers B."/>
            <person name="Qian P.Y."/>
        </authorList>
    </citation>
    <scope>NUCLEOTIDE SEQUENCE</scope>
    <source>
        <strain evidence="5">R07B-5</strain>
    </source>
</reference>
<proteinExistence type="inferred from homology"/>
<gene>
    <name evidence="5" type="ORF">NP493_1903g00000</name>
</gene>
<dbReference type="InterPro" id="IPR025110">
    <property type="entry name" value="AMP-bd_C"/>
</dbReference>
<dbReference type="EMBL" id="JAODUO010001904">
    <property type="protein sequence ID" value="KAK2157120.1"/>
    <property type="molecule type" value="Genomic_DNA"/>
</dbReference>
<feature type="domain" description="AMP-dependent synthetase/ligase" evidence="3">
    <location>
        <begin position="28"/>
        <end position="391"/>
    </location>
</feature>
<dbReference type="GO" id="GO:0016405">
    <property type="term" value="F:CoA-ligase activity"/>
    <property type="evidence" value="ECO:0007669"/>
    <property type="project" value="TreeGrafter"/>
</dbReference>
<keyword evidence="6" id="KW-1185">Reference proteome</keyword>
<dbReference type="Pfam" id="PF00501">
    <property type="entry name" value="AMP-binding"/>
    <property type="match status" value="1"/>
</dbReference>
<dbReference type="PANTHER" id="PTHR24096:SF149">
    <property type="entry name" value="AMP-BINDING DOMAIN-CONTAINING PROTEIN-RELATED"/>
    <property type="match status" value="1"/>
</dbReference>
<dbReference type="Pfam" id="PF13193">
    <property type="entry name" value="AMP-binding_C"/>
    <property type="match status" value="1"/>
</dbReference>
<accession>A0AAD9N544</accession>
<evidence type="ECO:0000256" key="1">
    <source>
        <dbReference type="ARBA" id="ARBA00006432"/>
    </source>
</evidence>
<dbReference type="PROSITE" id="PS00455">
    <property type="entry name" value="AMP_BINDING"/>
    <property type="match status" value="1"/>
</dbReference>
<evidence type="ECO:0000313" key="6">
    <source>
        <dbReference type="Proteomes" id="UP001209878"/>
    </source>
</evidence>
<sequence>MRSKLSPVHIPDDVSVWDFMKGKLQQHSERNRVAFIDGPTGRRYSYRELLTSIRNVSSALLQRGFQKGDILCVISANCCQYPMAMYGVLCIGGILTTCNPESTVDDIRYQLEDCEVRWIVTSSENIAKVRDAVQHIHAIKEIFVIDGTADCSSFSTLTSQMSADVIIDCPLVDPRNDVAWIFYSSGTTGIPKGVMRTHYNLIADVCQMSHPSIAISRSPGEEVYISVLPFYHIYGSWLFLLQCMANGDTVVVYPRYNAVRFIESVQTYKVTILMVVPPIAVDILLLAEAGDRTAFASVHTIISGAAPLSTDLERQLKRNTRVVRVQQTYGMTESGPICYPEWDDDNSNGSVGIVACNTEYKVVNPQTGEELSAYQDGELLLRGPSVMKGYFNVSSEDDLDIDHWLHTGDMVHYDDHGRVYVIDRYKQLIKYKGIQVSPTYLENVLLTHPAIADAGVIGLPDLRAGELPAALVVLKAGVTATEAEIKGFVDEKVAPYNRLRGGVTFIKKVPRSPSGKILRRKLRDEAVRKLNITSKL</sequence>
<dbReference type="Proteomes" id="UP001209878">
    <property type="component" value="Unassembled WGS sequence"/>
</dbReference>
<comment type="similarity">
    <text evidence="1">Belongs to the ATP-dependent AMP-binding enzyme family.</text>
</comment>
<dbReference type="InterPro" id="IPR042099">
    <property type="entry name" value="ANL_N_sf"/>
</dbReference>
<organism evidence="5 6">
    <name type="scientific">Ridgeia piscesae</name>
    <name type="common">Tubeworm</name>
    <dbReference type="NCBI Taxonomy" id="27915"/>
    <lineage>
        <taxon>Eukaryota</taxon>
        <taxon>Metazoa</taxon>
        <taxon>Spiralia</taxon>
        <taxon>Lophotrochozoa</taxon>
        <taxon>Annelida</taxon>
        <taxon>Polychaeta</taxon>
        <taxon>Sedentaria</taxon>
        <taxon>Canalipalpata</taxon>
        <taxon>Sabellida</taxon>
        <taxon>Siboglinidae</taxon>
        <taxon>Ridgeia</taxon>
    </lineage>
</organism>
<dbReference type="Gene3D" id="3.40.50.12780">
    <property type="entry name" value="N-terminal domain of ligase-like"/>
    <property type="match status" value="1"/>
</dbReference>
<dbReference type="PANTHER" id="PTHR24096">
    <property type="entry name" value="LONG-CHAIN-FATTY-ACID--COA LIGASE"/>
    <property type="match status" value="1"/>
</dbReference>
<protein>
    <recommendedName>
        <fullName evidence="7">4-coumarate--CoA ligase</fullName>
    </recommendedName>
</protein>
<evidence type="ECO:0000259" key="4">
    <source>
        <dbReference type="Pfam" id="PF13193"/>
    </source>
</evidence>
<evidence type="ECO:0000259" key="3">
    <source>
        <dbReference type="Pfam" id="PF00501"/>
    </source>
</evidence>
<feature type="domain" description="AMP-binding enzyme C-terminal" evidence="4">
    <location>
        <begin position="441"/>
        <end position="516"/>
    </location>
</feature>
<dbReference type="InterPro" id="IPR045851">
    <property type="entry name" value="AMP-bd_C_sf"/>
</dbReference>